<gene>
    <name evidence="1" type="ORF">G3I71_44705</name>
</gene>
<dbReference type="AlphaFoldDB" id="A0A6B3C797"/>
<dbReference type="RefSeq" id="WP_164324597.1">
    <property type="nucleotide sequence ID" value="NZ_JAAGLU010000120.1"/>
</dbReference>
<comment type="caution">
    <text evidence="1">The sequence shown here is derived from an EMBL/GenBank/DDBJ whole genome shotgun (WGS) entry which is preliminary data.</text>
</comment>
<protein>
    <submittedName>
        <fullName evidence="1">Uncharacterized protein</fullName>
    </submittedName>
</protein>
<accession>A0A6B3C797</accession>
<sequence>MERTELIVVQLEEAKRLIQIGRVPQLRLAFILLDNAVEVLLCRLTEFMLWHQDSLNRMLTRLKNMEPPENHAEFFQRQIRELEEEAIPRN</sequence>
<organism evidence="1">
    <name type="scientific">Streptomyces sp. SID12501</name>
    <dbReference type="NCBI Taxonomy" id="2706042"/>
    <lineage>
        <taxon>Bacteria</taxon>
        <taxon>Bacillati</taxon>
        <taxon>Actinomycetota</taxon>
        <taxon>Actinomycetes</taxon>
        <taxon>Kitasatosporales</taxon>
        <taxon>Streptomycetaceae</taxon>
        <taxon>Streptomyces</taxon>
    </lineage>
</organism>
<feature type="non-terminal residue" evidence="1">
    <location>
        <position position="90"/>
    </location>
</feature>
<dbReference type="EMBL" id="JAAGLU010000120">
    <property type="protein sequence ID" value="NEC92687.1"/>
    <property type="molecule type" value="Genomic_DNA"/>
</dbReference>
<proteinExistence type="predicted"/>
<name>A0A6B3C797_9ACTN</name>
<evidence type="ECO:0000313" key="1">
    <source>
        <dbReference type="EMBL" id="NEC92687.1"/>
    </source>
</evidence>
<reference evidence="1" key="1">
    <citation type="submission" date="2020-01" db="EMBL/GenBank/DDBJ databases">
        <title>Insect and environment-associated Actinomycetes.</title>
        <authorList>
            <person name="Currrie C."/>
            <person name="Chevrette M."/>
            <person name="Carlson C."/>
            <person name="Stubbendieck R."/>
            <person name="Wendt-Pienkowski E."/>
        </authorList>
    </citation>
    <scope>NUCLEOTIDE SEQUENCE</scope>
    <source>
        <strain evidence="1">SID12501</strain>
    </source>
</reference>